<dbReference type="eggNOG" id="KOG1572">
    <property type="taxonomic scope" value="Eukaryota"/>
</dbReference>
<evidence type="ECO:0000313" key="5">
    <source>
        <dbReference type="EMBL" id="AOW06035.1"/>
    </source>
</evidence>
<protein>
    <submittedName>
        <fullName evidence="6">Tyrosine phosphatase family-domain-containing protein</fullName>
    </submittedName>
</protein>
<dbReference type="EMBL" id="CP017557">
    <property type="protein sequence ID" value="AOW06035.1"/>
    <property type="molecule type" value="Genomic_DNA"/>
</dbReference>
<dbReference type="SUPFAM" id="SSF52799">
    <property type="entry name" value="(Phosphotyrosine protein) phosphatases II"/>
    <property type="match status" value="1"/>
</dbReference>
<reference evidence="6 8" key="2">
    <citation type="submission" date="2018-07" db="EMBL/GenBank/DDBJ databases">
        <title>Draft Genome Assemblies for Five Robust Yarrowia lipolytica Strains Exhibiting High Lipid Production and Pentose Sugar Utilization and Sugar Alcohol Secretion from Undetoxified Lignocellulosic Biomass Hydrolysates.</title>
        <authorList>
            <consortium name="DOE Joint Genome Institute"/>
            <person name="Walker C."/>
            <person name="Ryu S."/>
            <person name="Na H."/>
            <person name="Zane M."/>
            <person name="LaButti K."/>
            <person name="Lipzen A."/>
            <person name="Haridas S."/>
            <person name="Barry K."/>
            <person name="Grigoriev I.V."/>
            <person name="Quarterman J."/>
            <person name="Slininger P."/>
            <person name="Dien B."/>
            <person name="Trinh C.T."/>
        </authorList>
    </citation>
    <scope>NUCLEOTIDE SEQUENCE [LARGE SCALE GENOMIC DNA]</scope>
    <source>
        <strain evidence="6 8">YB392</strain>
    </source>
</reference>
<dbReference type="InterPro" id="IPR004861">
    <property type="entry name" value="Siw14-like"/>
</dbReference>
<evidence type="ECO:0000256" key="4">
    <source>
        <dbReference type="ARBA" id="ARBA00022801"/>
    </source>
</evidence>
<dbReference type="Proteomes" id="UP000182444">
    <property type="component" value="Chromosome 1E"/>
</dbReference>
<sequence>MLAPPEYFGVVEDGVYRCSALTTLNFAFLETLGLKTIISLNPDRPPKHIRGFCSEQDIKLAHVGLRPWRASSNALVLSEDLLQDSFDYVLDKTSYPILILDSTNAFVGALRRMLKWNYSSVVAEYRIFSGAKPHYMAEIFLEMIDIKCVAWDGECAVTDDEEDIKSSSGGQFLGPSSPEFMRSRMYSVTSVMSNMNSNPVQTVIIKVPDEEVLPEWFKFQRDMWLEEQADRDKIEF</sequence>
<reference evidence="5 7" key="1">
    <citation type="journal article" date="2016" name="PLoS ONE">
        <title>Sequence Assembly of Yarrowia lipolytica Strain W29/CLIB89 Shows Transposable Element Diversity.</title>
        <authorList>
            <person name="Magnan C."/>
            <person name="Yu J."/>
            <person name="Chang I."/>
            <person name="Jahn E."/>
            <person name="Kanomata Y."/>
            <person name="Wu J."/>
            <person name="Zeller M."/>
            <person name="Oakes M."/>
            <person name="Baldi P."/>
            <person name="Sandmeyer S."/>
        </authorList>
    </citation>
    <scope>NUCLEOTIDE SEQUENCE [LARGE SCALE GENOMIC DNA]</scope>
    <source>
        <strain evidence="5">CLIB89</strain>
        <strain evidence="7">CLIB89(W29)</strain>
    </source>
</reference>
<dbReference type="RefSeq" id="XP_504464.1">
    <property type="nucleotide sequence ID" value="XM_504464.1"/>
</dbReference>
<dbReference type="OrthoDB" id="6375174at2759"/>
<dbReference type="Pfam" id="PF03162">
    <property type="entry name" value="Y_phosphatase2"/>
    <property type="match status" value="1"/>
</dbReference>
<dbReference type="GeneID" id="2912248"/>
<dbReference type="CDD" id="cd14501">
    <property type="entry name" value="PFA-DSP"/>
    <property type="match status" value="1"/>
</dbReference>
<comment type="similarity">
    <text evidence="2">Belongs to the protein-tyrosine phosphatase family.</text>
</comment>
<keyword evidence="4" id="KW-0378">Hydrolase</keyword>
<dbReference type="GO" id="GO:0016791">
    <property type="term" value="F:phosphatase activity"/>
    <property type="evidence" value="ECO:0007669"/>
    <property type="project" value="TreeGrafter"/>
</dbReference>
<dbReference type="GO" id="GO:0005737">
    <property type="term" value="C:cytoplasm"/>
    <property type="evidence" value="ECO:0007669"/>
    <property type="project" value="UniProtKB-SubCell"/>
</dbReference>
<dbReference type="PANTHER" id="PTHR31126:SF18">
    <property type="entry name" value="PROTEIN-TYROSINE-PHOSPHATASE"/>
    <property type="match status" value="1"/>
</dbReference>
<dbReference type="Proteomes" id="UP000256601">
    <property type="component" value="Unassembled WGS sequence"/>
</dbReference>
<dbReference type="InterPro" id="IPR029021">
    <property type="entry name" value="Prot-tyrosine_phosphatase-like"/>
</dbReference>
<evidence type="ECO:0000313" key="6">
    <source>
        <dbReference type="EMBL" id="RDW27570.1"/>
    </source>
</evidence>
<keyword evidence="3" id="KW-0963">Cytoplasm</keyword>
<dbReference type="KEGG" id="yli:2912248"/>
<dbReference type="OMA" id="VWMDEEN"/>
<dbReference type="VEuPathDB" id="FungiDB:YALI0_E27368g"/>
<comment type="subcellular location">
    <subcellularLocation>
        <location evidence="1">Cytoplasm</location>
    </subcellularLocation>
</comment>
<evidence type="ECO:0000256" key="3">
    <source>
        <dbReference type="ARBA" id="ARBA00022490"/>
    </source>
</evidence>
<gene>
    <name evidence="6" type="ORF">B0I71DRAFT_128995</name>
    <name evidence="5" type="ORF">YALI1_E32357g</name>
</gene>
<evidence type="ECO:0000313" key="8">
    <source>
        <dbReference type="Proteomes" id="UP000256601"/>
    </source>
</evidence>
<evidence type="ECO:0000256" key="1">
    <source>
        <dbReference type="ARBA" id="ARBA00004496"/>
    </source>
</evidence>
<name>A0A1D8NK73_YARLL</name>
<dbReference type="PANTHER" id="PTHR31126">
    <property type="entry name" value="TYROSINE-PROTEIN PHOSPHATASE"/>
    <property type="match status" value="1"/>
</dbReference>
<evidence type="ECO:0000256" key="2">
    <source>
        <dbReference type="ARBA" id="ARBA00009580"/>
    </source>
</evidence>
<evidence type="ECO:0000313" key="7">
    <source>
        <dbReference type="Proteomes" id="UP000182444"/>
    </source>
</evidence>
<organism evidence="5 7">
    <name type="scientific">Yarrowia lipolytica</name>
    <name type="common">Candida lipolytica</name>
    <dbReference type="NCBI Taxonomy" id="4952"/>
    <lineage>
        <taxon>Eukaryota</taxon>
        <taxon>Fungi</taxon>
        <taxon>Dikarya</taxon>
        <taxon>Ascomycota</taxon>
        <taxon>Saccharomycotina</taxon>
        <taxon>Dipodascomycetes</taxon>
        <taxon>Dipodascales</taxon>
        <taxon>Dipodascales incertae sedis</taxon>
        <taxon>Yarrowia</taxon>
    </lineage>
</organism>
<proteinExistence type="inferred from homology"/>
<dbReference type="FunFam" id="3.90.190.10:FF:000035">
    <property type="entry name" value="Tyrosine phosphatase, putative"/>
    <property type="match status" value="1"/>
</dbReference>
<dbReference type="EMBL" id="KZ858961">
    <property type="protein sequence ID" value="RDW27570.1"/>
    <property type="molecule type" value="Genomic_DNA"/>
</dbReference>
<dbReference type="AlphaFoldDB" id="A0A1D8NK73"/>
<accession>A0A1D8NK73</accession>
<dbReference type="Gene3D" id="3.90.190.10">
    <property type="entry name" value="Protein tyrosine phosphatase superfamily"/>
    <property type="match status" value="1"/>
</dbReference>
<dbReference type="VEuPathDB" id="FungiDB:YALI1_E32357g"/>